<dbReference type="SUPFAM" id="SSF51445">
    <property type="entry name" value="(Trans)glycosidases"/>
    <property type="match status" value="1"/>
</dbReference>
<dbReference type="Gene3D" id="3.20.20.80">
    <property type="entry name" value="Glycosidases"/>
    <property type="match status" value="1"/>
</dbReference>
<feature type="signal peptide" evidence="1">
    <location>
        <begin position="1"/>
        <end position="27"/>
    </location>
</feature>
<proteinExistence type="predicted"/>
<protein>
    <recommendedName>
        <fullName evidence="4">Asl1-like glycosyl hydrolase catalytic domain-containing protein</fullName>
    </recommendedName>
</protein>
<dbReference type="InterPro" id="IPR013783">
    <property type="entry name" value="Ig-like_fold"/>
</dbReference>
<reference evidence="2 3" key="1">
    <citation type="journal article" date="2015" name="Nature">
        <title>rRNA introns, odd ribosomes, and small enigmatic genomes across a large radiation of phyla.</title>
        <authorList>
            <person name="Brown C.T."/>
            <person name="Hug L.A."/>
            <person name="Thomas B.C."/>
            <person name="Sharon I."/>
            <person name="Castelle C.J."/>
            <person name="Singh A."/>
            <person name="Wilkins M.J."/>
            <person name="Williams K.H."/>
            <person name="Banfield J.F."/>
        </authorList>
    </citation>
    <scope>NUCLEOTIDE SEQUENCE [LARGE SCALE GENOMIC DNA]</scope>
</reference>
<comment type="caution">
    <text evidence="2">The sequence shown here is derived from an EMBL/GenBank/DDBJ whole genome shotgun (WGS) entry which is preliminary data.</text>
</comment>
<evidence type="ECO:0000256" key="1">
    <source>
        <dbReference type="SAM" id="SignalP"/>
    </source>
</evidence>
<evidence type="ECO:0000313" key="3">
    <source>
        <dbReference type="Proteomes" id="UP000034601"/>
    </source>
</evidence>
<organism evidence="2 3">
    <name type="scientific">Candidatus Daviesbacteria bacterium GW2011_GWA2_40_9</name>
    <dbReference type="NCBI Taxonomy" id="1618424"/>
    <lineage>
        <taxon>Bacteria</taxon>
        <taxon>Candidatus Daviesiibacteriota</taxon>
    </lineage>
</organism>
<evidence type="ECO:0000313" key="2">
    <source>
        <dbReference type="EMBL" id="KKR82697.1"/>
    </source>
</evidence>
<sequence length="581" mass="66430">MRLFLKNIQTLAVVSFFFLLITSPAYAIVNPLDFPNNRFGIHLISSTTDEASNASQLVNSSGGDWGYVTVLVESKNRDQPKWQAFFDELRKKHLIPLIRLATQPERNFWKLPYEGEEQAWADFLDNLNWPTKNRYVIIYNEPNQGQEWAGRVDANSYAQILDKTIAALKNKNQDFFVLNAGFDASAPNKAPLYQDELSFLTQMNQEIPAIFNKLDGWVSHSYPNPGFVGSPRDSGKGSVQTWKWELETLKRLGLNKNLPVFITETGWKHAEGINYDKSLPISEDIGQYFKIAFEEAWNDKRVVAVTPFLLNYQESPFDHFSFKRLTGEKQNLKILGAFYPDYYSQYETVLNFAKDAGRPFQENKAQLTHGNIYPAIVRNEIYKIPLTFKNTGQSIWNEYDTVEIRALQGEKELSISPVQLSPSIKVEPGQEATFEVQFKVPPAGKYEVALQLFSGSQPFDQTPYVFATQVKSPVILDISAALDWKSNFSGEYILTINSEDKNYRVPIFLNNLGQAPPLEARYLIPDYTWEFTLSKPFYKPKTIRANVYSGINQLDFGKLEPDLGKAFLNPQAFWQLLPFSP</sequence>
<dbReference type="EMBL" id="LCAB01000010">
    <property type="protein sequence ID" value="KKR82697.1"/>
    <property type="molecule type" value="Genomic_DNA"/>
</dbReference>
<dbReference type="Proteomes" id="UP000034601">
    <property type="component" value="Unassembled WGS sequence"/>
</dbReference>
<feature type="chain" id="PRO_5002535264" description="Asl1-like glycosyl hydrolase catalytic domain-containing protein" evidence="1">
    <location>
        <begin position="28"/>
        <end position="581"/>
    </location>
</feature>
<dbReference type="InterPro" id="IPR017853">
    <property type="entry name" value="GH"/>
</dbReference>
<evidence type="ECO:0008006" key="4">
    <source>
        <dbReference type="Google" id="ProtNLM"/>
    </source>
</evidence>
<keyword evidence="1" id="KW-0732">Signal</keyword>
<accession>A0A0G0X501</accession>
<dbReference type="AlphaFoldDB" id="A0A0G0X501"/>
<name>A0A0G0X501_9BACT</name>
<gene>
    <name evidence="2" type="ORF">UU29_C0010G0043</name>
</gene>
<dbReference type="Gene3D" id="2.60.40.10">
    <property type="entry name" value="Immunoglobulins"/>
    <property type="match status" value="1"/>
</dbReference>